<reference evidence="1 2" key="2">
    <citation type="submission" date="2015-02" db="EMBL/GenBank/DDBJ databases">
        <title>The complete genome of Sphingomonas hengshuiensis sp. WHSC-8 isolated from soil of Hengshui Lake.</title>
        <authorList>
            <person name="Wei S."/>
            <person name="Guo J."/>
            <person name="Su C."/>
            <person name="Wu R."/>
            <person name="Zhang Z."/>
            <person name="Liang K."/>
            <person name="Li H."/>
            <person name="Wang T."/>
            <person name="Liu H."/>
            <person name="Zhang C."/>
            <person name="Li Z."/>
            <person name="Wang Q."/>
            <person name="Meng J."/>
        </authorList>
    </citation>
    <scope>NUCLEOTIDE SEQUENCE [LARGE SCALE GENOMIC DNA]</scope>
    <source>
        <strain evidence="1 2">WHSC-8</strain>
    </source>
</reference>
<dbReference type="InterPro" id="IPR011738">
    <property type="entry name" value="Phage_CHP"/>
</dbReference>
<dbReference type="InterPro" id="IPR021146">
    <property type="entry name" value="Phage_gp6-like_head-tail"/>
</dbReference>
<sequence>MAILTLEDAKQHLKVDTDDRDDEIVRLIAAAERAIERTTRLVPTRRAVSFAFASFAPELVLSLAPIAAETVAIRFLDAVGDEQTVSPADFRVVPFEGVTRLVPAIGKSWPQVASAQGAVRVDAEAGFDFPDTMPAALVHAARLMIGAWFDGASESALKVAADLLELERLIIA</sequence>
<dbReference type="Gene3D" id="1.10.3230.30">
    <property type="entry name" value="Phage gp6-like head-tail connector protein"/>
    <property type="match status" value="1"/>
</dbReference>
<dbReference type="KEGG" id="sphi:TS85_15730"/>
<evidence type="ECO:0000313" key="1">
    <source>
        <dbReference type="EMBL" id="AJP72932.1"/>
    </source>
</evidence>
<reference evidence="1 2" key="1">
    <citation type="journal article" date="2015" name="Int. J. Syst. Evol. Microbiol.">
        <title>Sphingomonas hengshuiensis sp. nov., isolated from lake wetland.</title>
        <authorList>
            <person name="Wei S."/>
            <person name="Wang T."/>
            <person name="Liu H."/>
            <person name="Zhang C."/>
            <person name="Guo J."/>
            <person name="Wang Q."/>
            <person name="Liang K."/>
            <person name="Zhang Z."/>
        </authorList>
    </citation>
    <scope>NUCLEOTIDE SEQUENCE [LARGE SCALE GENOMIC DNA]</scope>
    <source>
        <strain evidence="1 2">WHSC-8</strain>
    </source>
</reference>
<evidence type="ECO:0008006" key="3">
    <source>
        <dbReference type="Google" id="ProtNLM"/>
    </source>
</evidence>
<dbReference type="CDD" id="cd08054">
    <property type="entry name" value="gp6"/>
    <property type="match status" value="1"/>
</dbReference>
<protein>
    <recommendedName>
        <fullName evidence="3">Phage gp6-like head-tail connector protein</fullName>
    </recommendedName>
</protein>
<dbReference type="RefSeq" id="WP_044333512.1">
    <property type="nucleotide sequence ID" value="NZ_CP010836.1"/>
</dbReference>
<accession>A0A7U4J9W3</accession>
<evidence type="ECO:0000313" key="2">
    <source>
        <dbReference type="Proteomes" id="UP000032300"/>
    </source>
</evidence>
<dbReference type="NCBIfam" id="TIGR02215">
    <property type="entry name" value="phage_chp_gp8"/>
    <property type="match status" value="1"/>
</dbReference>
<keyword evidence="2" id="KW-1185">Reference proteome</keyword>
<dbReference type="AlphaFoldDB" id="A0A7U4J9W3"/>
<name>A0A7U4J9W3_9SPHN</name>
<dbReference type="EMBL" id="CP010836">
    <property type="protein sequence ID" value="AJP72932.1"/>
    <property type="molecule type" value="Genomic_DNA"/>
</dbReference>
<dbReference type="InterPro" id="IPR006450">
    <property type="entry name" value="Phage_HK97_gp6-like"/>
</dbReference>
<dbReference type="NCBIfam" id="TIGR01560">
    <property type="entry name" value="put_DNA_pack"/>
    <property type="match status" value="1"/>
</dbReference>
<dbReference type="Pfam" id="PF05135">
    <property type="entry name" value="Phage_connect_1"/>
    <property type="match status" value="1"/>
</dbReference>
<organism evidence="1 2">
    <name type="scientific">Sphingomonas hengshuiensis</name>
    <dbReference type="NCBI Taxonomy" id="1609977"/>
    <lineage>
        <taxon>Bacteria</taxon>
        <taxon>Pseudomonadati</taxon>
        <taxon>Pseudomonadota</taxon>
        <taxon>Alphaproteobacteria</taxon>
        <taxon>Sphingomonadales</taxon>
        <taxon>Sphingomonadaceae</taxon>
        <taxon>Sphingomonas</taxon>
    </lineage>
</organism>
<gene>
    <name evidence="1" type="ORF">TS85_15730</name>
</gene>
<dbReference type="Proteomes" id="UP000032300">
    <property type="component" value="Chromosome"/>
</dbReference>
<proteinExistence type="predicted"/>